<name>A0ABV7TAT6_9RHOB</name>
<dbReference type="EMBL" id="JBHRXI010000001">
    <property type="protein sequence ID" value="MFC3612614.1"/>
    <property type="molecule type" value="Genomic_DNA"/>
</dbReference>
<keyword evidence="2" id="KW-0964">Secreted</keyword>
<dbReference type="SUPFAM" id="SSF51120">
    <property type="entry name" value="beta-Roll"/>
    <property type="match status" value="8"/>
</dbReference>
<proteinExistence type="predicted"/>
<keyword evidence="4" id="KW-1185">Reference proteome</keyword>
<comment type="caution">
    <text evidence="3">The sequence shown here is derived from an EMBL/GenBank/DDBJ whole genome shotgun (WGS) entry which is preliminary data.</text>
</comment>
<evidence type="ECO:0000256" key="2">
    <source>
        <dbReference type="ARBA" id="ARBA00022525"/>
    </source>
</evidence>
<dbReference type="RefSeq" id="WP_386733788.1">
    <property type="nucleotide sequence ID" value="NZ_JBHRXI010000001.1"/>
</dbReference>
<dbReference type="PANTHER" id="PTHR38340">
    <property type="entry name" value="S-LAYER PROTEIN"/>
    <property type="match status" value="1"/>
</dbReference>
<dbReference type="InterPro" id="IPR018511">
    <property type="entry name" value="Hemolysin-typ_Ca-bd_CS"/>
</dbReference>
<dbReference type="InterPro" id="IPR001343">
    <property type="entry name" value="Hemolysn_Ca-bd"/>
</dbReference>
<evidence type="ECO:0000313" key="3">
    <source>
        <dbReference type="EMBL" id="MFC3612614.1"/>
    </source>
</evidence>
<gene>
    <name evidence="3" type="ORF">ACFORG_02485</name>
</gene>
<accession>A0ABV7TAT6</accession>
<evidence type="ECO:0000313" key="4">
    <source>
        <dbReference type="Proteomes" id="UP001595629"/>
    </source>
</evidence>
<dbReference type="Proteomes" id="UP001595629">
    <property type="component" value="Unassembled WGS sequence"/>
</dbReference>
<sequence>MGQHLDQYVRNVEAIDRDFDRYDDGLKAAAKTLKALGNVQEALSKASKDAEVIDRLVDDFRDVTTFLKLFPPTSSIARSVDRILDKVAARSEQIKEALARHETEIKVFGVAITTAKTGVKALQLDLANDQGDIASIRSSLLDLQEAVNLDPAALSDEAQLVLEQMENLFEDLNSRFPEQALEEMETRVTTLESALAPFSDMGNVMEDFRNGLDAVASKLEGIGKPLSVITDALSPLTWVLEKAESAIGTVTRPVLDPVMEALGVQALVDAVDNAIGGLLPNISFLNPLDGIPDDFPTIFGTDPDFDQPMISAIEDVRGAVDDVPSLNLKNNLAARLLGENGYVEPLLRDSGAPGTDVLLGINALPFLNSDLDAITGLDVLSAGIGNDTLDGGPQDDIIVNAGGDDVFDGGEGFDTLYTNAPLFEFTFEVIEEGSGASATEVMLLNHVGGGLLGNFGSDRVMRVEHLVFGSAVYTFEALATALRVDYGVSNERDGGPEDDLILGAELADVLRGQGGNDALIGGAGLDTLDGGAGRDRVDYSGENTTGIRAVLGPTGEAGLGSLTDDLRGIEDLLGSVGDDLLVGSAVANSLNGNRGDDTIAGREGNDSIVLGTGFDIAAGGAGDDVIETRHGGDLLLAGAGNDNYYINRSDNAGDIVLYGLGASPLLDGQAGSDVLAPLLIAEPGNQLPSSINVAENGDRSYRIEKFDADGRPIGADVANSPGLNAIGTNGADAFRLSWQFGLFDGSAGNDLFEGNARNIRDAIPEDDELPPLLRAFGGDGDDRLTSRTMDDSFVGGAGDDTYAFVEFEDDPTSLTDHIEDRQRALFFGGSAPEGFGDIVEGTDPETGTPTYMPRDPGTIDPDALADDGTDTLDLSGSERYWLIDTENGRAESKSFIGRGGLVAFDPSDNLISFFGVERFLGGQANDWLILGNDPIEFRGNDGLDRIIPGLAGGNGGVRAYGGEGNDVFHSGFGFDRLEGGPGNDMLRNNGNYFTPNSARESLFGGDGRDYLRVGNSDGLTGSPSDFFGGADRDIVELFLAEDDTVRVNLAEETYETQGVTAAMRDVEAVIVNEATATLIGSEGADALQAGDGGDLIDAGAGNDILIGWDGNDTLRGGDGNDLLDPGSGDATVYGGVGEDELRFFSGLYWSQRDGLVLGDFVARRLDWTIDVGAQTATSSGGTVAFTGIERFAGGWAQDSIIGTGNGDYLSGHNGDDHVQGFDGDDTLHGGRDDDLVEGGDGDDILSASTGTDKVIGGTGSDLLQFDRDISELQVWVGRGYATGTTYDSVEGAPDVFFDVSYRSRDYFREVEVFRLSDNADRAEGSDNRDEIIGAAGNDTLVGLAGNDHLEGGDGDDLIHGDGQSTTPVMAHLDQSSERSFLELSGFAEMPTDALTIEMLIRANRGENSVLGMPVLSYAVPWENNEFALFTGADGMLRIIVNGELIGTDISDLDLFDGKLKRLSVTWQADGGRLGVYIDGELEWSGSDLAGADTPITGGGALAFGHMPDGAAAASGLGQFADLTGAFGDIRIFDEPRSEDEIWSYHANPLDTETRDAPAFVAEWQFDPDAPDGQSATLDPLDQVGAVRLEAPSSGDAGDDVIRPGGGFDTVDGGGGQDTVDFTDHPLVDGWSAGDLLLDLELASGLGRIFGGESNTLISVEHAVGTAWDDRLVGDSGANRLIGLAGDDVIDGGTGSDTLNGGDGDDRILGGPTQDDLRDVIVAGGGDDDADGGGGNDLLYGQEGNDTLAGGFGADEVQGQEGDDVLTGGALSDLVFGGSGNDFVNGGFGYDRINGGTGADRFFHLGVFDHGSDWVQDYDAGEGDMLVFGQSAGRNQFQVNLAHTATADGERSGNDALQEAFVIHRPTGQIIWALVDGEGQSTLTIQSGGETFELMV</sequence>
<organism evidence="3 4">
    <name type="scientific">Lutimaribacter marinistellae</name>
    <dbReference type="NCBI Taxonomy" id="1820329"/>
    <lineage>
        <taxon>Bacteria</taxon>
        <taxon>Pseudomonadati</taxon>
        <taxon>Pseudomonadota</taxon>
        <taxon>Alphaproteobacteria</taxon>
        <taxon>Rhodobacterales</taxon>
        <taxon>Roseobacteraceae</taxon>
        <taxon>Lutimaribacter</taxon>
    </lineage>
</organism>
<dbReference type="SUPFAM" id="SSF49899">
    <property type="entry name" value="Concanavalin A-like lectins/glucanases"/>
    <property type="match status" value="1"/>
</dbReference>
<dbReference type="PROSITE" id="PS00330">
    <property type="entry name" value="HEMOLYSIN_CALCIUM"/>
    <property type="match status" value="7"/>
</dbReference>
<comment type="subcellular location">
    <subcellularLocation>
        <location evidence="1">Secreted</location>
    </subcellularLocation>
</comment>
<evidence type="ECO:0000256" key="1">
    <source>
        <dbReference type="ARBA" id="ARBA00004613"/>
    </source>
</evidence>
<dbReference type="Gene3D" id="2.60.120.200">
    <property type="match status" value="1"/>
</dbReference>
<dbReference type="InterPro" id="IPR050557">
    <property type="entry name" value="RTX_toxin/Mannuronan_C5-epim"/>
</dbReference>
<dbReference type="Pfam" id="PF00353">
    <property type="entry name" value="HemolysinCabind"/>
    <property type="match status" value="13"/>
</dbReference>
<reference evidence="4" key="1">
    <citation type="journal article" date="2019" name="Int. J. Syst. Evol. Microbiol.">
        <title>The Global Catalogue of Microorganisms (GCM) 10K type strain sequencing project: providing services to taxonomists for standard genome sequencing and annotation.</title>
        <authorList>
            <consortium name="The Broad Institute Genomics Platform"/>
            <consortium name="The Broad Institute Genome Sequencing Center for Infectious Disease"/>
            <person name="Wu L."/>
            <person name="Ma J."/>
        </authorList>
    </citation>
    <scope>NUCLEOTIDE SEQUENCE [LARGE SCALE GENOMIC DNA]</scope>
    <source>
        <strain evidence="4">KCTC 42911</strain>
    </source>
</reference>
<protein>
    <submittedName>
        <fullName evidence="3">LamG-like jellyroll fold domain-containing protein</fullName>
    </submittedName>
</protein>
<dbReference type="InterPro" id="IPR013320">
    <property type="entry name" value="ConA-like_dom_sf"/>
</dbReference>
<dbReference type="InterPro" id="IPR011049">
    <property type="entry name" value="Serralysin-like_metalloprot_C"/>
</dbReference>
<dbReference type="Gene3D" id="2.150.10.10">
    <property type="entry name" value="Serralysin-like metalloprotease, C-terminal"/>
    <property type="match status" value="6"/>
</dbReference>
<dbReference type="PANTHER" id="PTHR38340:SF1">
    <property type="entry name" value="S-LAYER PROTEIN"/>
    <property type="match status" value="1"/>
</dbReference>
<dbReference type="Pfam" id="PF13385">
    <property type="entry name" value="Laminin_G_3"/>
    <property type="match status" value="1"/>
</dbReference>
<dbReference type="PRINTS" id="PR00313">
    <property type="entry name" value="CABNDNGRPT"/>
</dbReference>